<dbReference type="InterPro" id="IPR007329">
    <property type="entry name" value="FMN-bd"/>
</dbReference>
<dbReference type="RefSeq" id="WP_017126304.1">
    <property type="nucleotide sequence ID" value="NZ_JACAQE010000009.1"/>
</dbReference>
<evidence type="ECO:0000256" key="6">
    <source>
        <dbReference type="HAMAP-Rule" id="MF_00479"/>
    </source>
</evidence>
<keyword evidence="6" id="KW-1133">Transmembrane helix</keyword>
<feature type="domain" description="FMN-binding" evidence="7">
    <location>
        <begin position="93"/>
        <end position="185"/>
    </location>
</feature>
<dbReference type="PANTHER" id="PTHR36118:SF1">
    <property type="entry name" value="ION-TRANSLOCATING OXIDOREDUCTASE COMPLEX SUBUNIT G"/>
    <property type="match status" value="1"/>
</dbReference>
<keyword evidence="5 6" id="KW-0249">Electron transport</keyword>
<dbReference type="GO" id="GO:0009055">
    <property type="term" value="F:electron transfer activity"/>
    <property type="evidence" value="ECO:0007669"/>
    <property type="project" value="InterPro"/>
</dbReference>
<keyword evidence="3 6" id="KW-0285">Flavoprotein</keyword>
<keyword evidence="6" id="KW-0812">Transmembrane</keyword>
<evidence type="ECO:0000256" key="2">
    <source>
        <dbReference type="ARBA" id="ARBA00022553"/>
    </source>
</evidence>
<comment type="similarity">
    <text evidence="6">Belongs to the RnfG family.</text>
</comment>
<dbReference type="PIRSF" id="PIRSF006091">
    <property type="entry name" value="E_trnsport_RnfG"/>
    <property type="match status" value="1"/>
</dbReference>
<dbReference type="HAMAP" id="MF_00479">
    <property type="entry name" value="RsxG_RnfG"/>
    <property type="match status" value="1"/>
</dbReference>
<protein>
    <recommendedName>
        <fullName evidence="6">Ion-translocating oxidoreductase complex subunit G</fullName>
        <ecNumber evidence="6">7.-.-.-</ecNumber>
    </recommendedName>
    <alternativeName>
        <fullName evidence="6">Rnf electron transport complex subunit G</fullName>
    </alternativeName>
</protein>
<gene>
    <name evidence="6" type="primary">rnfG</name>
    <name evidence="8" type="ORF">HX845_26895</name>
</gene>
<keyword evidence="6" id="KW-1278">Translocase</keyword>
<dbReference type="GO" id="GO:0022900">
    <property type="term" value="P:electron transport chain"/>
    <property type="evidence" value="ECO:0007669"/>
    <property type="project" value="UniProtKB-UniRule"/>
</dbReference>
<evidence type="ECO:0000256" key="1">
    <source>
        <dbReference type="ARBA" id="ARBA00022448"/>
    </source>
</evidence>
<dbReference type="SMART" id="SM00900">
    <property type="entry name" value="FMN_bind"/>
    <property type="match status" value="1"/>
</dbReference>
<name>A0A7Y7Y3Q6_9PSED</name>
<dbReference type="PANTHER" id="PTHR36118">
    <property type="entry name" value="ION-TRANSLOCATING OXIDOREDUCTASE COMPLEX SUBUNIT G"/>
    <property type="match status" value="1"/>
</dbReference>
<evidence type="ECO:0000256" key="4">
    <source>
        <dbReference type="ARBA" id="ARBA00022643"/>
    </source>
</evidence>
<dbReference type="Proteomes" id="UP000517547">
    <property type="component" value="Unassembled WGS sequence"/>
</dbReference>
<keyword evidence="2 6" id="KW-0597">Phosphoprotein</keyword>
<evidence type="ECO:0000256" key="5">
    <source>
        <dbReference type="ARBA" id="ARBA00022982"/>
    </source>
</evidence>
<comment type="function">
    <text evidence="6">Part of a membrane-bound complex that couples electron transfer with translocation of ions across the membrane.</text>
</comment>
<sequence>MSRTRSLFVLTLLAALVAGLTWELHQQATPRIQAQQQAIQTRALAQVLPAGEYRQEPLALSAEPLPHSSLIRGYRMLQQGQPVAVILQSTAQGYGGPVELLVGIGASGKLLGVKTLSHKETPGLGGRIAEEGNAWLSGFLGKSRSDTPDAAWDLKQDGGQFDSMAGATITSRAALNAIHDALRYFDEHRDQLLGGSGHE</sequence>
<comment type="caution">
    <text evidence="8">The sequence shown here is derived from an EMBL/GenBank/DDBJ whole genome shotgun (WGS) entry which is preliminary data.</text>
</comment>
<evidence type="ECO:0000256" key="3">
    <source>
        <dbReference type="ARBA" id="ARBA00022630"/>
    </source>
</evidence>
<dbReference type="Pfam" id="PF04205">
    <property type="entry name" value="FMN_bind"/>
    <property type="match status" value="1"/>
</dbReference>
<reference evidence="8 9" key="1">
    <citation type="submission" date="2020-04" db="EMBL/GenBank/DDBJ databases">
        <title>Molecular characterization of pseudomonads from Agaricus bisporus reveal novel blotch 2 pathogens in Western Europe.</title>
        <authorList>
            <person name="Taparia T."/>
            <person name="Krijger M."/>
            <person name="Haynes E."/>
            <person name="Elpinstone J.G."/>
            <person name="Noble R."/>
            <person name="Van Der Wolf J."/>
        </authorList>
    </citation>
    <scope>NUCLEOTIDE SEQUENCE [LARGE SCALE GENOMIC DNA]</scope>
    <source>
        <strain evidence="8 9">IPO3738</strain>
    </source>
</reference>
<keyword evidence="6" id="KW-0997">Cell inner membrane</keyword>
<dbReference type="EC" id="7.-.-.-" evidence="6"/>
<keyword evidence="4 6" id="KW-0288">FMN</keyword>
<keyword evidence="6" id="KW-1003">Cell membrane</keyword>
<dbReference type="NCBIfam" id="TIGR01947">
    <property type="entry name" value="rnfG"/>
    <property type="match status" value="1"/>
</dbReference>
<comment type="cofactor">
    <cofactor evidence="6">
        <name>FMN</name>
        <dbReference type="ChEBI" id="CHEBI:58210"/>
    </cofactor>
</comment>
<evidence type="ECO:0000259" key="7">
    <source>
        <dbReference type="SMART" id="SM00900"/>
    </source>
</evidence>
<accession>A0A7Y7Y3Q6</accession>
<dbReference type="EMBL" id="JACAQE010000009">
    <property type="protein sequence ID" value="NWC17313.1"/>
    <property type="molecule type" value="Genomic_DNA"/>
</dbReference>
<dbReference type="InterPro" id="IPR010209">
    <property type="entry name" value="Ion_transpt_RnfG/RsxG"/>
</dbReference>
<organism evidence="8 9">
    <name type="scientific">Pseudomonas gingeri</name>
    <dbReference type="NCBI Taxonomy" id="117681"/>
    <lineage>
        <taxon>Bacteria</taxon>
        <taxon>Pseudomonadati</taxon>
        <taxon>Pseudomonadota</taxon>
        <taxon>Gammaproteobacteria</taxon>
        <taxon>Pseudomonadales</taxon>
        <taxon>Pseudomonadaceae</taxon>
        <taxon>Pseudomonas</taxon>
    </lineage>
</organism>
<dbReference type="GO" id="GO:0010181">
    <property type="term" value="F:FMN binding"/>
    <property type="evidence" value="ECO:0007669"/>
    <property type="project" value="InterPro"/>
</dbReference>
<evidence type="ECO:0000313" key="9">
    <source>
        <dbReference type="Proteomes" id="UP000517547"/>
    </source>
</evidence>
<feature type="modified residue" description="FMN phosphoryl threonine" evidence="6">
    <location>
        <position position="168"/>
    </location>
</feature>
<comment type="subunit">
    <text evidence="6">The complex is composed of six subunits: RnfA, RnfB, RnfC, RnfD, RnfE and RnfG.</text>
</comment>
<dbReference type="GO" id="GO:0005886">
    <property type="term" value="C:plasma membrane"/>
    <property type="evidence" value="ECO:0007669"/>
    <property type="project" value="UniProtKB-SubCell"/>
</dbReference>
<dbReference type="AlphaFoldDB" id="A0A7Y7Y3Q6"/>
<proteinExistence type="inferred from homology"/>
<comment type="subcellular location">
    <subcellularLocation>
        <location evidence="6">Cell inner membrane</location>
        <topology evidence="6">Single-pass membrane protein</topology>
    </subcellularLocation>
</comment>
<keyword evidence="1 6" id="KW-0813">Transport</keyword>
<evidence type="ECO:0000313" key="8">
    <source>
        <dbReference type="EMBL" id="NWC17313.1"/>
    </source>
</evidence>
<keyword evidence="6" id="KW-0472">Membrane</keyword>